<protein>
    <submittedName>
        <fullName evidence="2">Uncharacterized protein</fullName>
    </submittedName>
</protein>
<keyword evidence="3" id="KW-1185">Reference proteome</keyword>
<evidence type="ECO:0000313" key="3">
    <source>
        <dbReference type="Proteomes" id="UP000649617"/>
    </source>
</evidence>
<dbReference type="Proteomes" id="UP000649617">
    <property type="component" value="Unassembled WGS sequence"/>
</dbReference>
<feature type="region of interest" description="Disordered" evidence="1">
    <location>
        <begin position="28"/>
        <end position="71"/>
    </location>
</feature>
<proteinExistence type="predicted"/>
<evidence type="ECO:0000256" key="1">
    <source>
        <dbReference type="SAM" id="MobiDB-lite"/>
    </source>
</evidence>
<feature type="compositionally biased region" description="Pro residues" evidence="1">
    <location>
        <begin position="30"/>
        <end position="41"/>
    </location>
</feature>
<evidence type="ECO:0000313" key="2">
    <source>
        <dbReference type="EMBL" id="CAE7232675.1"/>
    </source>
</evidence>
<dbReference type="EMBL" id="CAJNIZ010004446">
    <property type="protein sequence ID" value="CAE7232675.1"/>
    <property type="molecule type" value="Genomic_DNA"/>
</dbReference>
<name>A0A812KYS7_SYMPI</name>
<dbReference type="AlphaFoldDB" id="A0A812KYS7"/>
<gene>
    <name evidence="2" type="ORF">SPIL2461_LOCUS3618</name>
</gene>
<accession>A0A812KYS7</accession>
<organism evidence="2 3">
    <name type="scientific">Symbiodinium pilosum</name>
    <name type="common">Dinoflagellate</name>
    <dbReference type="NCBI Taxonomy" id="2952"/>
    <lineage>
        <taxon>Eukaryota</taxon>
        <taxon>Sar</taxon>
        <taxon>Alveolata</taxon>
        <taxon>Dinophyceae</taxon>
        <taxon>Suessiales</taxon>
        <taxon>Symbiodiniaceae</taxon>
        <taxon>Symbiodinium</taxon>
    </lineage>
</organism>
<dbReference type="OrthoDB" id="444931at2759"/>
<sequence length="364" mass="40401">MARWTGELRHVLSAIDSALQRRHVQQLLPRRPPPPPVPAPPLAFHAAQQSPVGSADASAPPPPSRLDTQIHPGKENVFRSQVTASEVSPVLPTEAALPSPEQLLRLLTEDGMPTSLNRHWDSVRLLQEQEAFSLAQVAWIFDEYRKAPFVKRMGRSREDEGELPLGNRIVQLFTNFVCARIPELTAEQTTCFVAALTSQALPMDEFWLFMMAKQIQDTADKYSPQQIATISRCYADNDLEDDEFFGALSARVTRGLDQFPLSQLANFLFACAKIRFLDEELCEKAFPLFEETARVAHLDGPSLSAAITAAALLDWRCFQALPCCRILAQSPLELQRSVRGGDLGMGLALAAVYMQNTAGARYQT</sequence>
<comment type="caution">
    <text evidence="2">The sequence shown here is derived from an EMBL/GenBank/DDBJ whole genome shotgun (WGS) entry which is preliminary data.</text>
</comment>
<feature type="compositionally biased region" description="Low complexity" evidence="1">
    <location>
        <begin position="42"/>
        <end position="58"/>
    </location>
</feature>
<reference evidence="2" key="1">
    <citation type="submission" date="2021-02" db="EMBL/GenBank/DDBJ databases">
        <authorList>
            <person name="Dougan E. K."/>
            <person name="Rhodes N."/>
            <person name="Thang M."/>
            <person name="Chan C."/>
        </authorList>
    </citation>
    <scope>NUCLEOTIDE SEQUENCE</scope>
</reference>